<keyword evidence="3" id="KW-0812">Transmembrane</keyword>
<evidence type="ECO:0000256" key="3">
    <source>
        <dbReference type="SAM" id="Phobius"/>
    </source>
</evidence>
<feature type="coiled-coil region" evidence="1">
    <location>
        <begin position="100"/>
        <end position="134"/>
    </location>
</feature>
<evidence type="ECO:0000256" key="2">
    <source>
        <dbReference type="SAM" id="MobiDB-lite"/>
    </source>
</evidence>
<dbReference type="Proteomes" id="UP000019147">
    <property type="component" value="Chromosome"/>
</dbReference>
<keyword evidence="3" id="KW-0472">Membrane</keyword>
<reference evidence="4 5" key="1">
    <citation type="journal article" date="2014" name="Syst. Appl. Microbiol.">
        <title>Evidence for the existence of two new members of the family Chlamydiaceae and proposal of Chlamydia avium sp. nov. and Chlamydia gallinacea sp. nov.</title>
        <authorList>
            <person name="Sachse K."/>
            <person name="Laroucau K."/>
            <person name="Riege K."/>
            <person name="Wehner S."/>
            <person name="Dilcher M."/>
            <person name="Creasy H.H."/>
            <person name="Weidmann M."/>
            <person name="Myers G."/>
            <person name="Vorimore F."/>
            <person name="Vicari N."/>
            <person name="Magnino S."/>
            <person name="Liebler-Tenorio E."/>
            <person name="Ruettger A."/>
            <person name="Bavoil P.M."/>
            <person name="Hufert F.T."/>
            <person name="Rossello-Mora R."/>
            <person name="Marz M."/>
        </authorList>
    </citation>
    <scope>NUCLEOTIDE SEQUENCE [LARGE SCALE GENOMIC DNA]</scope>
    <source>
        <strain evidence="4 5">08-1274/3</strain>
    </source>
</reference>
<name>A0A173DY65_9CHLA</name>
<evidence type="ECO:0000256" key="1">
    <source>
        <dbReference type="SAM" id="Coils"/>
    </source>
</evidence>
<protein>
    <submittedName>
        <fullName evidence="4">Uncharacterized protein</fullName>
    </submittedName>
</protein>
<keyword evidence="3" id="KW-1133">Transmembrane helix</keyword>
<feature type="region of interest" description="Disordered" evidence="2">
    <location>
        <begin position="214"/>
        <end position="251"/>
    </location>
</feature>
<evidence type="ECO:0000313" key="4">
    <source>
        <dbReference type="EMBL" id="ANG65874.1"/>
    </source>
</evidence>
<keyword evidence="1" id="KW-0175">Coiled coil</keyword>
<dbReference type="EMBL" id="CP015840">
    <property type="protein sequence ID" value="ANG65874.1"/>
    <property type="molecule type" value="Genomic_DNA"/>
</dbReference>
<evidence type="ECO:0000313" key="5">
    <source>
        <dbReference type="Proteomes" id="UP000019147"/>
    </source>
</evidence>
<feature type="transmembrane region" description="Helical" evidence="3">
    <location>
        <begin position="7"/>
        <end position="30"/>
    </location>
</feature>
<dbReference type="AlphaFoldDB" id="A0A173DY65"/>
<organism evidence="4 5">
    <name type="scientific">Chlamydia gallinacea 08-1274/3</name>
    <dbReference type="NCBI Taxonomy" id="1143323"/>
    <lineage>
        <taxon>Bacteria</taxon>
        <taxon>Pseudomonadati</taxon>
        <taxon>Chlamydiota</taxon>
        <taxon>Chlamydiia</taxon>
        <taxon>Chlamydiales</taxon>
        <taxon>Chlamydiaceae</taxon>
        <taxon>Chlamydia/Chlamydophila group</taxon>
        <taxon>Chlamydia</taxon>
    </lineage>
</organism>
<sequence>MARAQLIALTITCLLGTVLFSLLLTAYFAFSTSGPLSCILIFSMVVSVVLLGIALISICRKNVGAERLVEENRKLQGALRKESMMLKETQAALVDKEACIHELAEMLERNQKKLQEVEEKHEKDRQQSGELRRLYQDSRVLASELETQCALMSQTGLNLAEQLQDLQIQQAVTLMERGVAEKECGNLKSKLDFLQEKLEALVCQKSLLENTIQEQEDLHEGASTPEGETVEVAQGEQGEVAESQEGNNDLG</sequence>
<feature type="transmembrane region" description="Helical" evidence="3">
    <location>
        <begin position="36"/>
        <end position="58"/>
    </location>
</feature>
<proteinExistence type="predicted"/>
<dbReference type="KEGG" id="cgz:M787_000840"/>
<accession>A0A173DY65</accession>
<gene>
    <name evidence="4" type="ORF">M787_000840</name>
</gene>